<reference evidence="15 16" key="1">
    <citation type="submission" date="2014-12" db="EMBL/GenBank/DDBJ databases">
        <title>Draft genome sequences of 29 type strains of Enterococci.</title>
        <authorList>
            <person name="Zhong Z."/>
            <person name="Sun Z."/>
            <person name="Liu W."/>
            <person name="Zhang W."/>
            <person name="Zhang H."/>
        </authorList>
    </citation>
    <scope>NUCLEOTIDE SEQUENCE [LARGE SCALE GENOMIC DNA]</scope>
    <source>
        <strain evidence="15 16">DSM 17029</strain>
    </source>
</reference>
<gene>
    <name evidence="15" type="ORF">RU97_GL001213</name>
</gene>
<feature type="transmembrane region" description="Helical" evidence="14">
    <location>
        <begin position="38"/>
        <end position="57"/>
    </location>
</feature>
<comment type="subcellular location">
    <subcellularLocation>
        <location evidence="1">Membrane</location>
        <topology evidence="1">Multi-pass membrane protein</topology>
    </subcellularLocation>
</comment>
<organism evidence="15 16">
    <name type="scientific">Enterococcus canis</name>
    <dbReference type="NCBI Taxonomy" id="214095"/>
    <lineage>
        <taxon>Bacteria</taxon>
        <taxon>Bacillati</taxon>
        <taxon>Bacillota</taxon>
        <taxon>Bacilli</taxon>
        <taxon>Lactobacillales</taxon>
        <taxon>Enterococcaceae</taxon>
        <taxon>Enterococcus</taxon>
    </lineage>
</organism>
<keyword evidence="7" id="KW-0630">Potassium</keyword>
<feature type="compositionally biased region" description="Basic and acidic residues" evidence="13">
    <location>
        <begin position="390"/>
        <end position="401"/>
    </location>
</feature>
<evidence type="ECO:0000256" key="8">
    <source>
        <dbReference type="ARBA" id="ARBA00022989"/>
    </source>
</evidence>
<comment type="similarity">
    <text evidence="2">Belongs to the TMEM175 family.</text>
</comment>
<keyword evidence="5 14" id="KW-0812">Transmembrane</keyword>
<evidence type="ECO:0000256" key="14">
    <source>
        <dbReference type="SAM" id="Phobius"/>
    </source>
</evidence>
<evidence type="ECO:0000256" key="10">
    <source>
        <dbReference type="ARBA" id="ARBA00023136"/>
    </source>
</evidence>
<evidence type="ECO:0000256" key="3">
    <source>
        <dbReference type="ARBA" id="ARBA00022448"/>
    </source>
</evidence>
<keyword evidence="10 14" id="KW-0472">Membrane</keyword>
<keyword evidence="8 14" id="KW-1133">Transmembrane helix</keyword>
<evidence type="ECO:0000256" key="9">
    <source>
        <dbReference type="ARBA" id="ARBA00023065"/>
    </source>
</evidence>
<proteinExistence type="inferred from homology"/>
<feature type="transmembrane region" description="Helical" evidence="14">
    <location>
        <begin position="69"/>
        <end position="87"/>
    </location>
</feature>
<protein>
    <recommendedName>
        <fullName evidence="17">Integral membrane protein</fullName>
    </recommendedName>
</protein>
<name>A0A1L8RIV8_9ENTE</name>
<feature type="transmembrane region" description="Helical" evidence="14">
    <location>
        <begin position="99"/>
        <end position="117"/>
    </location>
</feature>
<dbReference type="EMBL" id="JXKH01000002">
    <property type="protein sequence ID" value="OJG19642.1"/>
    <property type="molecule type" value="Genomic_DNA"/>
</dbReference>
<feature type="transmembrane region" description="Helical" evidence="14">
    <location>
        <begin position="150"/>
        <end position="174"/>
    </location>
</feature>
<dbReference type="InterPro" id="IPR010617">
    <property type="entry name" value="TMEM175-like"/>
</dbReference>
<keyword evidence="9" id="KW-0406">Ion transport</keyword>
<dbReference type="GO" id="GO:0015252">
    <property type="term" value="F:proton channel activity"/>
    <property type="evidence" value="ECO:0007669"/>
    <property type="project" value="InterPro"/>
</dbReference>
<evidence type="ECO:0000256" key="4">
    <source>
        <dbReference type="ARBA" id="ARBA00022538"/>
    </source>
</evidence>
<evidence type="ECO:0000256" key="1">
    <source>
        <dbReference type="ARBA" id="ARBA00004141"/>
    </source>
</evidence>
<feature type="compositionally biased region" description="Basic and acidic residues" evidence="13">
    <location>
        <begin position="330"/>
        <end position="342"/>
    </location>
</feature>
<keyword evidence="16" id="KW-1185">Reference proteome</keyword>
<dbReference type="Proteomes" id="UP000181884">
    <property type="component" value="Unassembled WGS sequence"/>
</dbReference>
<evidence type="ECO:0000313" key="15">
    <source>
        <dbReference type="EMBL" id="OJG19642.1"/>
    </source>
</evidence>
<keyword evidence="11" id="KW-0407">Ion channel</keyword>
<feature type="region of interest" description="Disordered" evidence="13">
    <location>
        <begin position="330"/>
        <end position="401"/>
    </location>
</feature>
<feature type="compositionally biased region" description="Polar residues" evidence="13">
    <location>
        <begin position="362"/>
        <end position="376"/>
    </location>
</feature>
<keyword evidence="6" id="KW-0631">Potassium channel</keyword>
<evidence type="ECO:0000256" key="2">
    <source>
        <dbReference type="ARBA" id="ARBA00006920"/>
    </source>
</evidence>
<evidence type="ECO:0008006" key="17">
    <source>
        <dbReference type="Google" id="ProtNLM"/>
    </source>
</evidence>
<accession>A0A1L8RIV8</accession>
<keyword evidence="3" id="KW-0813">Transport</keyword>
<feature type="transmembrane region" description="Helical" evidence="14">
    <location>
        <begin position="7"/>
        <end position="26"/>
    </location>
</feature>
<evidence type="ECO:0000256" key="12">
    <source>
        <dbReference type="ARBA" id="ARBA00034430"/>
    </source>
</evidence>
<evidence type="ECO:0000256" key="13">
    <source>
        <dbReference type="SAM" id="MobiDB-lite"/>
    </source>
</evidence>
<comment type="caution">
    <text evidence="15">The sequence shown here is derived from an EMBL/GenBank/DDBJ whole genome shotgun (WGS) entry which is preliminary data.</text>
</comment>
<dbReference type="Pfam" id="PF06736">
    <property type="entry name" value="TMEM175"/>
    <property type="match status" value="1"/>
</dbReference>
<dbReference type="RefSeq" id="WP_067390602.1">
    <property type="nucleotide sequence ID" value="NZ_JXKH01000002.1"/>
</dbReference>
<evidence type="ECO:0000313" key="16">
    <source>
        <dbReference type="Proteomes" id="UP000181884"/>
    </source>
</evidence>
<evidence type="ECO:0000256" key="6">
    <source>
        <dbReference type="ARBA" id="ARBA00022826"/>
    </source>
</evidence>
<dbReference type="GO" id="GO:0016020">
    <property type="term" value="C:membrane"/>
    <property type="evidence" value="ECO:0007669"/>
    <property type="project" value="UniProtKB-SubCell"/>
</dbReference>
<evidence type="ECO:0000256" key="5">
    <source>
        <dbReference type="ARBA" id="ARBA00022692"/>
    </source>
</evidence>
<evidence type="ECO:0000256" key="11">
    <source>
        <dbReference type="ARBA" id="ARBA00023303"/>
    </source>
</evidence>
<sequence>MKERVILFSDAVIAIIMTVMVVEFPVKIVNGQVELTSLFITIGIYFISFCFVANIWFQTAQRFNKVETVTNKDLVIYLFSLFLLSLVPKATDVLIEETSKSTLLMYGILTLLVVMFTEKLLNTLTEQAVAAKQTPKEEINRVRRRGIATIGARILLLVLGLFFARFSLVVYMILPILDFLQNAVDHEETEFIEQMGTEQRDFYRQDQQQFWQNNWKKYGTLLKSALDNGSNTGKMPRPDERRPDWWQNFDRQWNDRLSTELDQLTKRLNETHDEREAATIEKKIQRIKSEQDDIRDKLAETQEHFKRRQGQEQQRLQKRLDPIQEEMQELQEKLQKETDPKKQQKWQSQLDELSEKYHEEITTSNARTQQNVQQVQKRMASLSGRLSKVFKQEPDSKKKDD</sequence>
<dbReference type="AlphaFoldDB" id="A0A1L8RIV8"/>
<comment type="catalytic activity">
    <reaction evidence="12">
        <text>K(+)(in) = K(+)(out)</text>
        <dbReference type="Rhea" id="RHEA:29463"/>
        <dbReference type="ChEBI" id="CHEBI:29103"/>
    </reaction>
</comment>
<dbReference type="GO" id="GO:0005267">
    <property type="term" value="F:potassium channel activity"/>
    <property type="evidence" value="ECO:0007669"/>
    <property type="project" value="UniProtKB-KW"/>
</dbReference>
<dbReference type="STRING" id="214095.RU97_GL001213"/>
<evidence type="ECO:0000256" key="7">
    <source>
        <dbReference type="ARBA" id="ARBA00022958"/>
    </source>
</evidence>
<keyword evidence="4" id="KW-0633">Potassium transport</keyword>